<dbReference type="AlphaFoldDB" id="A0A1H7GEV8"/>
<organism evidence="2 3">
    <name type="scientific">Roseovarius azorensis</name>
    <dbReference type="NCBI Taxonomy" id="1287727"/>
    <lineage>
        <taxon>Bacteria</taxon>
        <taxon>Pseudomonadati</taxon>
        <taxon>Pseudomonadota</taxon>
        <taxon>Alphaproteobacteria</taxon>
        <taxon>Rhodobacterales</taxon>
        <taxon>Roseobacteraceae</taxon>
        <taxon>Roseovarius</taxon>
    </lineage>
</organism>
<sequence>MAAAIILALSACAQAGPAPDAVAFAPEYQGIEARTLGRGLVQVEVGMRGARDEADVERYAQCAVAKQALDAGFGFARHLRTLVSREAGLWRADAVYMISAALPPGQRTIDAEVVAADCAEHGIPMV</sequence>
<name>A0A1H7GEV8_9RHOB</name>
<feature type="chain" id="PRO_5012204479" description="Lipoprotein" evidence="1">
    <location>
        <begin position="16"/>
        <end position="126"/>
    </location>
</feature>
<evidence type="ECO:0000313" key="2">
    <source>
        <dbReference type="EMBL" id="SEK36679.1"/>
    </source>
</evidence>
<dbReference type="STRING" id="1287727.SAMN05443999_101291"/>
<keyword evidence="3" id="KW-1185">Reference proteome</keyword>
<dbReference type="Proteomes" id="UP000199582">
    <property type="component" value="Unassembled WGS sequence"/>
</dbReference>
<keyword evidence="1" id="KW-0732">Signal</keyword>
<evidence type="ECO:0008006" key="4">
    <source>
        <dbReference type="Google" id="ProtNLM"/>
    </source>
</evidence>
<proteinExistence type="predicted"/>
<dbReference type="OrthoDB" id="7860885at2"/>
<reference evidence="2 3" key="1">
    <citation type="submission" date="2016-10" db="EMBL/GenBank/DDBJ databases">
        <authorList>
            <person name="de Groot N.N."/>
        </authorList>
    </citation>
    <scope>NUCLEOTIDE SEQUENCE [LARGE SCALE GENOMIC DNA]</scope>
    <source>
        <strain evidence="2 3">DSM 100674</strain>
    </source>
</reference>
<protein>
    <recommendedName>
        <fullName evidence="4">Lipoprotein</fullName>
    </recommendedName>
</protein>
<dbReference type="EMBL" id="FOAG01000001">
    <property type="protein sequence ID" value="SEK36679.1"/>
    <property type="molecule type" value="Genomic_DNA"/>
</dbReference>
<dbReference type="RefSeq" id="WP_093030899.1">
    <property type="nucleotide sequence ID" value="NZ_FOAG01000001.1"/>
</dbReference>
<accession>A0A1H7GEV8</accession>
<evidence type="ECO:0000313" key="3">
    <source>
        <dbReference type="Proteomes" id="UP000199582"/>
    </source>
</evidence>
<feature type="signal peptide" evidence="1">
    <location>
        <begin position="1"/>
        <end position="15"/>
    </location>
</feature>
<evidence type="ECO:0000256" key="1">
    <source>
        <dbReference type="SAM" id="SignalP"/>
    </source>
</evidence>
<gene>
    <name evidence="2" type="ORF">SAMN05443999_101291</name>
</gene>